<dbReference type="GO" id="GO:0000139">
    <property type="term" value="C:Golgi membrane"/>
    <property type="evidence" value="ECO:0007669"/>
    <property type="project" value="UniProtKB-SubCell"/>
</dbReference>
<comment type="subcellular location">
    <subcellularLocation>
        <location evidence="1 6">Golgi apparatus membrane</location>
        <topology evidence="1 6">Single-pass type II membrane protein</topology>
    </subcellularLocation>
</comment>
<sequence length="536" mass="63413">MKNDELRTGFGEHGEGVKLIEPDDIKRNEELFKIYGMSVVTSDKISVNRSIPDFRHPECLKKRYLKYLPPVSIIIIFNNEIFSVFKRTLHSLYNRTPHELIKEVILVNDNSTFEYLYDSLKSYIDDNFSDIYFKIINLESRHGLMRARMIGVEAAQSEFVFMMEPHCEMTYNWLPPLIEPLLVNIRTVTVPIVDNVEYTQLNYYENDRGNLGSRGVFDWDLEYQKLKRFSFIDDQKLEPFLTPIMTGGIFMIRKSYFQYLGPYDEELLIWGAENIEMSLKIHLCGGQLLEVPCSRIGHIFRAFTKSRKHESGKDFLYFNRKRIVEVWFEEFKNYVYRRHPERYNIDDVGNLTKPMKIREELNCKSFSYFLEVIAPDLLRTYPLNTPAFASGRIQLMNENLCLESSLKPDNPAMLKECQDPTVFIQEFELSWYRDIRMVNTEICLDFHQATFTICHLLGGNQIFKYDLRTKQIISVARRLCLQADIANRSLKFDKCDETLNSQKWVWSSFVNETMLDRWKESGRAMDESGEYYFDEY</sequence>
<comment type="cofactor">
    <cofactor evidence="6">
        <name>Mn(2+)</name>
        <dbReference type="ChEBI" id="CHEBI:29035"/>
    </cofactor>
</comment>
<evidence type="ECO:0000256" key="6">
    <source>
        <dbReference type="RuleBase" id="RU361242"/>
    </source>
</evidence>
<evidence type="ECO:0000256" key="1">
    <source>
        <dbReference type="ARBA" id="ARBA00004323"/>
    </source>
</evidence>
<accession>A0A1J1J272</accession>
<keyword evidence="4 6" id="KW-1015">Disulfide bond</keyword>
<keyword evidence="6" id="KW-0808">Transferase</keyword>
<proteinExistence type="inferred from homology"/>
<dbReference type="STRING" id="568069.A0A1J1J272"/>
<evidence type="ECO:0000256" key="5">
    <source>
        <dbReference type="ARBA" id="ARBA00023180"/>
    </source>
</evidence>
<dbReference type="AlphaFoldDB" id="A0A1J1J272"/>
<dbReference type="Proteomes" id="UP000183832">
    <property type="component" value="Unassembled WGS sequence"/>
</dbReference>
<keyword evidence="3 6" id="KW-0333">Golgi apparatus</keyword>
<dbReference type="GO" id="GO:0030246">
    <property type="term" value="F:carbohydrate binding"/>
    <property type="evidence" value="ECO:0007669"/>
    <property type="project" value="UniProtKB-KW"/>
</dbReference>
<dbReference type="Pfam" id="PF00535">
    <property type="entry name" value="Glycos_transf_2"/>
    <property type="match status" value="1"/>
</dbReference>
<dbReference type="EC" id="2.4.1.-" evidence="6"/>
<evidence type="ECO:0000256" key="3">
    <source>
        <dbReference type="ARBA" id="ARBA00023034"/>
    </source>
</evidence>
<dbReference type="InterPro" id="IPR000772">
    <property type="entry name" value="Ricin_B_lectin"/>
</dbReference>
<name>A0A1J1J272_9DIPT</name>
<dbReference type="UniPathway" id="UPA00378"/>
<keyword evidence="6" id="KW-0464">Manganese</keyword>
<dbReference type="OrthoDB" id="7786137at2759"/>
<dbReference type="Pfam" id="PF00652">
    <property type="entry name" value="Ricin_B_lectin"/>
    <property type="match status" value="1"/>
</dbReference>
<protein>
    <recommendedName>
        <fullName evidence="6">Polypeptide N-acetylgalactosaminyltransferase</fullName>
        <ecNumber evidence="6">2.4.1.-</ecNumber>
    </recommendedName>
    <alternativeName>
        <fullName evidence="6">Protein-UDP acetylgalactosaminyltransferase</fullName>
    </alternativeName>
</protein>
<dbReference type="SUPFAM" id="SSF53448">
    <property type="entry name" value="Nucleotide-diphospho-sugar transferases"/>
    <property type="match status" value="1"/>
</dbReference>
<dbReference type="Gene3D" id="3.90.550.10">
    <property type="entry name" value="Spore Coat Polysaccharide Biosynthesis Protein SpsA, Chain A"/>
    <property type="match status" value="1"/>
</dbReference>
<dbReference type="SUPFAM" id="SSF50370">
    <property type="entry name" value="Ricin B-like lectins"/>
    <property type="match status" value="1"/>
</dbReference>
<keyword evidence="6" id="KW-0328">Glycosyltransferase</keyword>
<evidence type="ECO:0000259" key="7">
    <source>
        <dbReference type="Pfam" id="PF00535"/>
    </source>
</evidence>
<evidence type="ECO:0000259" key="8">
    <source>
        <dbReference type="Pfam" id="PF00652"/>
    </source>
</evidence>
<feature type="domain" description="Ricin B lectin" evidence="8">
    <location>
        <begin position="390"/>
        <end position="504"/>
    </location>
</feature>
<dbReference type="InterPro" id="IPR029044">
    <property type="entry name" value="Nucleotide-diphossugar_trans"/>
</dbReference>
<evidence type="ECO:0000313" key="10">
    <source>
        <dbReference type="Proteomes" id="UP000183832"/>
    </source>
</evidence>
<dbReference type="InterPro" id="IPR001173">
    <property type="entry name" value="Glyco_trans_2-like"/>
</dbReference>
<dbReference type="PANTHER" id="PTHR11675">
    <property type="entry name" value="N-ACETYLGALACTOSAMINYLTRANSFERASE"/>
    <property type="match status" value="1"/>
</dbReference>
<comment type="pathway">
    <text evidence="6">Protein modification; protein glycosylation.</text>
</comment>
<dbReference type="EMBL" id="CVRI01000067">
    <property type="protein sequence ID" value="CRL06432.1"/>
    <property type="molecule type" value="Genomic_DNA"/>
</dbReference>
<dbReference type="GO" id="GO:0016757">
    <property type="term" value="F:glycosyltransferase activity"/>
    <property type="evidence" value="ECO:0007669"/>
    <property type="project" value="UniProtKB-KW"/>
</dbReference>
<evidence type="ECO:0000256" key="4">
    <source>
        <dbReference type="ARBA" id="ARBA00023157"/>
    </source>
</evidence>
<keyword evidence="2 6" id="KW-0430">Lectin</keyword>
<dbReference type="InterPro" id="IPR035992">
    <property type="entry name" value="Ricin_B-like_lectins"/>
</dbReference>
<dbReference type="PROSITE" id="PS50231">
    <property type="entry name" value="RICIN_B_LECTIN"/>
    <property type="match status" value="1"/>
</dbReference>
<evidence type="ECO:0000313" key="9">
    <source>
        <dbReference type="EMBL" id="CRL06432.1"/>
    </source>
</evidence>
<keyword evidence="5" id="KW-0325">Glycoprotein</keyword>
<evidence type="ECO:0000256" key="2">
    <source>
        <dbReference type="ARBA" id="ARBA00022734"/>
    </source>
</evidence>
<feature type="domain" description="Glycosyltransferase 2-like" evidence="7">
    <location>
        <begin position="72"/>
        <end position="259"/>
    </location>
</feature>
<comment type="similarity">
    <text evidence="6">Belongs to the glycosyltransferase 2 family. GalNAc-T subfamily.</text>
</comment>
<dbReference type="Gene3D" id="2.80.10.50">
    <property type="match status" value="1"/>
</dbReference>
<organism evidence="9 10">
    <name type="scientific">Clunio marinus</name>
    <dbReference type="NCBI Taxonomy" id="568069"/>
    <lineage>
        <taxon>Eukaryota</taxon>
        <taxon>Metazoa</taxon>
        <taxon>Ecdysozoa</taxon>
        <taxon>Arthropoda</taxon>
        <taxon>Hexapoda</taxon>
        <taxon>Insecta</taxon>
        <taxon>Pterygota</taxon>
        <taxon>Neoptera</taxon>
        <taxon>Endopterygota</taxon>
        <taxon>Diptera</taxon>
        <taxon>Nematocera</taxon>
        <taxon>Chironomoidea</taxon>
        <taxon>Chironomidae</taxon>
        <taxon>Clunio</taxon>
    </lineage>
</organism>
<dbReference type="PANTHER" id="PTHR11675:SF134">
    <property type="entry name" value="N-ACETYLGALACTOSAMINYLTRANSFERASE 4-RELATED"/>
    <property type="match status" value="1"/>
</dbReference>
<gene>
    <name evidence="9" type="ORF">CLUMA_CG019468</name>
</gene>
<reference evidence="9 10" key="1">
    <citation type="submission" date="2015-04" db="EMBL/GenBank/DDBJ databases">
        <authorList>
            <person name="Syromyatnikov M.Y."/>
            <person name="Popov V.N."/>
        </authorList>
    </citation>
    <scope>NUCLEOTIDE SEQUENCE [LARGE SCALE GENOMIC DNA]</scope>
</reference>
<keyword evidence="10" id="KW-1185">Reference proteome</keyword>